<evidence type="ECO:0000313" key="1">
    <source>
        <dbReference type="EMBL" id="EGG54621.1"/>
    </source>
</evidence>
<gene>
    <name evidence="1" type="ORF">HMPREF9442_01413</name>
</gene>
<protein>
    <submittedName>
        <fullName evidence="1">Uncharacterized protein</fullName>
    </submittedName>
</protein>
<comment type="caution">
    <text evidence="1">The sequence shown here is derived from an EMBL/GenBank/DDBJ whole genome shotgun (WGS) entry which is preliminary data.</text>
</comment>
<keyword evidence="2" id="KW-1185">Reference proteome</keyword>
<dbReference type="EMBL" id="AFBR01000036">
    <property type="protein sequence ID" value="EGG54621.1"/>
    <property type="molecule type" value="Genomic_DNA"/>
</dbReference>
<sequence>MFFRHLDICFLLTEMSQIEEKRPGSVRLCPVFRPFFSRCAEVAGMTCGEKKCFFSQTVFRLAEIDSQFCLTK</sequence>
<organism evidence="1 2">
    <name type="scientific">Paraprevotella xylaniphila YIT 11841</name>
    <dbReference type="NCBI Taxonomy" id="762982"/>
    <lineage>
        <taxon>Bacteria</taxon>
        <taxon>Pseudomonadati</taxon>
        <taxon>Bacteroidota</taxon>
        <taxon>Bacteroidia</taxon>
        <taxon>Bacteroidales</taxon>
        <taxon>Prevotellaceae</taxon>
        <taxon>Paraprevotella</taxon>
    </lineage>
</organism>
<reference evidence="1 2" key="1">
    <citation type="submission" date="2011-02" db="EMBL/GenBank/DDBJ databases">
        <authorList>
            <person name="Weinstock G."/>
            <person name="Sodergren E."/>
            <person name="Clifton S."/>
            <person name="Fulton L."/>
            <person name="Fulton B."/>
            <person name="Courtney L."/>
            <person name="Fronick C."/>
            <person name="Harrison M."/>
            <person name="Strong C."/>
            <person name="Farmer C."/>
            <person name="Delahaunty K."/>
            <person name="Markovic C."/>
            <person name="Hall O."/>
            <person name="Minx P."/>
            <person name="Tomlinson C."/>
            <person name="Mitreva M."/>
            <person name="Hou S."/>
            <person name="Chen J."/>
            <person name="Wollam A."/>
            <person name="Pepin K.H."/>
            <person name="Johnson M."/>
            <person name="Bhonagiri V."/>
            <person name="Zhang X."/>
            <person name="Suruliraj S."/>
            <person name="Warren W."/>
            <person name="Chinwalla A."/>
            <person name="Mardis E.R."/>
            <person name="Wilson R.K."/>
        </authorList>
    </citation>
    <scope>NUCLEOTIDE SEQUENCE [LARGE SCALE GENOMIC DNA]</scope>
    <source>
        <strain evidence="1 2">YIT 11841</strain>
    </source>
</reference>
<dbReference type="HOGENOM" id="CLU_189152_0_0_10"/>
<dbReference type="Proteomes" id="UP000005546">
    <property type="component" value="Unassembled WGS sequence"/>
</dbReference>
<dbReference type="AlphaFoldDB" id="F3QT96"/>
<evidence type="ECO:0000313" key="2">
    <source>
        <dbReference type="Proteomes" id="UP000005546"/>
    </source>
</evidence>
<accession>F3QT96</accession>
<name>F3QT96_9BACT</name>
<dbReference type="STRING" id="762982.HMPREF9442_01413"/>
<proteinExistence type="predicted"/>